<organism evidence="1 2">
    <name type="scientific">Paenibacillus provencensis</name>
    <dbReference type="NCBI Taxonomy" id="441151"/>
    <lineage>
        <taxon>Bacteria</taxon>
        <taxon>Bacillati</taxon>
        <taxon>Bacillota</taxon>
        <taxon>Bacilli</taxon>
        <taxon>Bacillales</taxon>
        <taxon>Paenibacillaceae</taxon>
        <taxon>Paenibacillus</taxon>
    </lineage>
</organism>
<dbReference type="RefSeq" id="WP_090727663.1">
    <property type="nucleotide sequence ID" value="NZ_JBHTKX010000008.1"/>
</dbReference>
<dbReference type="Proteomes" id="UP001597169">
    <property type="component" value="Unassembled WGS sequence"/>
</dbReference>
<evidence type="ECO:0000313" key="1">
    <source>
        <dbReference type="EMBL" id="MFD1131246.1"/>
    </source>
</evidence>
<reference evidence="2" key="1">
    <citation type="journal article" date="2019" name="Int. J. Syst. Evol. Microbiol.">
        <title>The Global Catalogue of Microorganisms (GCM) 10K type strain sequencing project: providing services to taxonomists for standard genome sequencing and annotation.</title>
        <authorList>
            <consortium name="The Broad Institute Genomics Platform"/>
            <consortium name="The Broad Institute Genome Sequencing Center for Infectious Disease"/>
            <person name="Wu L."/>
            <person name="Ma J."/>
        </authorList>
    </citation>
    <scope>NUCLEOTIDE SEQUENCE [LARGE SCALE GENOMIC DNA]</scope>
    <source>
        <strain evidence="2">CCUG 53519</strain>
    </source>
</reference>
<evidence type="ECO:0000313" key="2">
    <source>
        <dbReference type="Proteomes" id="UP001597169"/>
    </source>
</evidence>
<sequence>MKTAQVGHLDDLGIQNQTGNSRVNGKVYDDEQFTQQLDQIIKVFNTTNGTRFSFPKNLLLTFLDLLSSEGITAPFVLVWPLDKKEGHPELVSVCEPGEWSIRNAATAHTQTHPAFDVWRKLTLSLVEVIQGKRDIETAFNVISIRDCLPQHTLLATTWHIDDIRKQFPFGTSDEELYQKLLGLESSLQNVAVSSGNDVIENLAYVNDVEVDNGIVILNAWAIKNAADGYGDTFIDEKTASDAMEKYGEENIRKGFVIIGGSSISPYIEENFLGFYEHMLELMKDILKHPGMENYLTSDKESSGLGVEVGIGTIVFEGTAYSMRRCSVCHCDFVLESSDDPSKDGPRQLEFDDICDNCISQGLIN</sequence>
<keyword evidence="2" id="KW-1185">Reference proteome</keyword>
<dbReference type="EMBL" id="JBHTKX010000008">
    <property type="protein sequence ID" value="MFD1131246.1"/>
    <property type="molecule type" value="Genomic_DNA"/>
</dbReference>
<proteinExistence type="predicted"/>
<name>A0ABW3Q6Z1_9BACL</name>
<accession>A0ABW3Q6Z1</accession>
<protein>
    <submittedName>
        <fullName evidence="1">Uncharacterized protein</fullName>
    </submittedName>
</protein>
<gene>
    <name evidence="1" type="ORF">ACFQ3J_24305</name>
</gene>
<comment type="caution">
    <text evidence="1">The sequence shown here is derived from an EMBL/GenBank/DDBJ whole genome shotgun (WGS) entry which is preliminary data.</text>
</comment>